<dbReference type="SMART" id="SM00342">
    <property type="entry name" value="HTH_ARAC"/>
    <property type="match status" value="1"/>
</dbReference>
<keyword evidence="6" id="KW-1185">Reference proteome</keyword>
<evidence type="ECO:0000256" key="1">
    <source>
        <dbReference type="ARBA" id="ARBA00023015"/>
    </source>
</evidence>
<sequence>MQEYEYEYAEFIYYTPGPLDKEGQMWPVRAGRSTAKPNYKVGPKRIECYSLHFVQEGRVRLAYDGKRVDLEKDDVFCLFPGRTYYYSMIPSDSPLRMSWLALDGDRIKPLLALAGLTPERPYVQRRITSRVEESIRRAIQALADVERWKPSVSLELQGLVCGLLAGLLPDTASSPASEPAGWIRECMDFMELHATEGITVQQVAAFAGVHRSYLTHVFADQVGMPPLKYLQKIRMEKAMRLLRESDATITEIALSLGYPNLYSFTRAFKIYFKIPPLTVRTSKSDSS</sequence>
<dbReference type="Gene3D" id="2.60.120.10">
    <property type="entry name" value="Jelly Rolls"/>
    <property type="match status" value="1"/>
</dbReference>
<dbReference type="PROSITE" id="PS01124">
    <property type="entry name" value="HTH_ARAC_FAMILY_2"/>
    <property type="match status" value="1"/>
</dbReference>
<dbReference type="InterPro" id="IPR014710">
    <property type="entry name" value="RmlC-like_jellyroll"/>
</dbReference>
<dbReference type="InterPro" id="IPR018060">
    <property type="entry name" value="HTH_AraC"/>
</dbReference>
<keyword evidence="1" id="KW-0805">Transcription regulation</keyword>
<dbReference type="GO" id="GO:0043565">
    <property type="term" value="F:sequence-specific DNA binding"/>
    <property type="evidence" value="ECO:0007669"/>
    <property type="project" value="InterPro"/>
</dbReference>
<dbReference type="PANTHER" id="PTHR46796">
    <property type="entry name" value="HTH-TYPE TRANSCRIPTIONAL ACTIVATOR RHAS-RELATED"/>
    <property type="match status" value="1"/>
</dbReference>
<dbReference type="InterPro" id="IPR003313">
    <property type="entry name" value="AraC-bd"/>
</dbReference>
<dbReference type="InterPro" id="IPR050204">
    <property type="entry name" value="AraC_XylS_family_regulators"/>
</dbReference>
<evidence type="ECO:0000256" key="3">
    <source>
        <dbReference type="ARBA" id="ARBA00023163"/>
    </source>
</evidence>
<feature type="domain" description="HTH araC/xylS-type" evidence="4">
    <location>
        <begin position="184"/>
        <end position="282"/>
    </location>
</feature>
<dbReference type="EMBL" id="JACJVP010000065">
    <property type="protein sequence ID" value="MBB6675176.1"/>
    <property type="molecule type" value="Genomic_DNA"/>
</dbReference>
<dbReference type="InterPro" id="IPR037923">
    <property type="entry name" value="HTH-like"/>
</dbReference>
<dbReference type="Proteomes" id="UP000547209">
    <property type="component" value="Unassembled WGS sequence"/>
</dbReference>
<dbReference type="Gene3D" id="1.10.10.60">
    <property type="entry name" value="Homeodomain-like"/>
    <property type="match status" value="2"/>
</dbReference>
<evidence type="ECO:0000313" key="5">
    <source>
        <dbReference type="EMBL" id="MBB6675176.1"/>
    </source>
</evidence>
<dbReference type="AlphaFoldDB" id="A0A7X0VIQ4"/>
<dbReference type="PANTHER" id="PTHR46796:SF7">
    <property type="entry name" value="ARAC FAMILY TRANSCRIPTIONAL REGULATOR"/>
    <property type="match status" value="1"/>
</dbReference>
<keyword evidence="2" id="KW-0238">DNA-binding</keyword>
<evidence type="ECO:0000259" key="4">
    <source>
        <dbReference type="PROSITE" id="PS01124"/>
    </source>
</evidence>
<dbReference type="InterPro" id="IPR009057">
    <property type="entry name" value="Homeodomain-like_sf"/>
</dbReference>
<gene>
    <name evidence="5" type="ORF">H7C19_31395</name>
</gene>
<reference evidence="5 6" key="1">
    <citation type="submission" date="2020-08" db="EMBL/GenBank/DDBJ databases">
        <title>Cohnella phylogeny.</title>
        <authorList>
            <person name="Dunlap C."/>
        </authorList>
    </citation>
    <scope>NUCLEOTIDE SEQUENCE [LARGE SCALE GENOMIC DNA]</scope>
    <source>
        <strain evidence="5 6">DSM 28246</strain>
    </source>
</reference>
<dbReference type="RefSeq" id="WP_185673045.1">
    <property type="nucleotide sequence ID" value="NZ_JACJVP010000065.1"/>
</dbReference>
<dbReference type="SUPFAM" id="SSF51215">
    <property type="entry name" value="Regulatory protein AraC"/>
    <property type="match status" value="1"/>
</dbReference>
<dbReference type="Pfam" id="PF02311">
    <property type="entry name" value="AraC_binding"/>
    <property type="match status" value="1"/>
</dbReference>
<accession>A0A7X0VIQ4</accession>
<protein>
    <submittedName>
        <fullName evidence="5">Helix-turn-helix transcriptional regulator</fullName>
    </submittedName>
</protein>
<comment type="caution">
    <text evidence="5">The sequence shown here is derived from an EMBL/GenBank/DDBJ whole genome shotgun (WGS) entry which is preliminary data.</text>
</comment>
<evidence type="ECO:0000256" key="2">
    <source>
        <dbReference type="ARBA" id="ARBA00023125"/>
    </source>
</evidence>
<name>A0A7X0VIQ4_9BACL</name>
<dbReference type="GO" id="GO:0003700">
    <property type="term" value="F:DNA-binding transcription factor activity"/>
    <property type="evidence" value="ECO:0007669"/>
    <property type="project" value="InterPro"/>
</dbReference>
<evidence type="ECO:0000313" key="6">
    <source>
        <dbReference type="Proteomes" id="UP000547209"/>
    </source>
</evidence>
<keyword evidence="3" id="KW-0804">Transcription</keyword>
<proteinExistence type="predicted"/>
<dbReference type="Pfam" id="PF12833">
    <property type="entry name" value="HTH_18"/>
    <property type="match status" value="1"/>
</dbReference>
<dbReference type="SUPFAM" id="SSF46689">
    <property type="entry name" value="Homeodomain-like"/>
    <property type="match status" value="2"/>
</dbReference>
<organism evidence="5 6">
    <name type="scientific">Cohnella nanjingensis</name>
    <dbReference type="NCBI Taxonomy" id="1387779"/>
    <lineage>
        <taxon>Bacteria</taxon>
        <taxon>Bacillati</taxon>
        <taxon>Bacillota</taxon>
        <taxon>Bacilli</taxon>
        <taxon>Bacillales</taxon>
        <taxon>Paenibacillaceae</taxon>
        <taxon>Cohnella</taxon>
    </lineage>
</organism>